<protein>
    <submittedName>
        <fullName evidence="3">Mutanase Pc12g07500</fullName>
    </submittedName>
</protein>
<comment type="caution">
    <text evidence="3">The sequence shown here is derived from an EMBL/GenBank/DDBJ whole genome shotgun (WGS) entry which is preliminary data.</text>
</comment>
<evidence type="ECO:0000313" key="3">
    <source>
        <dbReference type="EMBL" id="GAQ08732.1"/>
    </source>
</evidence>
<name>A0AAN4PLP5_ASPLE</name>
<dbReference type="GO" id="GO:0016788">
    <property type="term" value="F:hydrolase activity, acting on ester bonds"/>
    <property type="evidence" value="ECO:0007669"/>
    <property type="project" value="InterPro"/>
</dbReference>
<feature type="domain" description="SGNH hydrolase-type esterase" evidence="2">
    <location>
        <begin position="633"/>
        <end position="862"/>
    </location>
</feature>
<dbReference type="EMBL" id="BCLY01000012">
    <property type="protein sequence ID" value="GAQ08732.1"/>
    <property type="molecule type" value="Genomic_DNA"/>
</dbReference>
<dbReference type="Proteomes" id="UP000051487">
    <property type="component" value="Unassembled WGS sequence"/>
</dbReference>
<dbReference type="AlphaFoldDB" id="A0AAN4PLP5"/>
<organism evidence="3 4">
    <name type="scientific">Aspergillus lentulus</name>
    <dbReference type="NCBI Taxonomy" id="293939"/>
    <lineage>
        <taxon>Eukaryota</taxon>
        <taxon>Fungi</taxon>
        <taxon>Dikarya</taxon>
        <taxon>Ascomycota</taxon>
        <taxon>Pezizomycotina</taxon>
        <taxon>Eurotiomycetes</taxon>
        <taxon>Eurotiomycetidae</taxon>
        <taxon>Eurotiales</taxon>
        <taxon>Aspergillaceae</taxon>
        <taxon>Aspergillus</taxon>
        <taxon>Aspergillus subgen. Fumigati</taxon>
    </lineage>
</organism>
<feature type="chain" id="PRO_5042842933" evidence="1">
    <location>
        <begin position="19"/>
        <end position="1027"/>
    </location>
</feature>
<evidence type="ECO:0000313" key="4">
    <source>
        <dbReference type="Proteomes" id="UP000051487"/>
    </source>
</evidence>
<reference evidence="3 4" key="1">
    <citation type="submission" date="2015-11" db="EMBL/GenBank/DDBJ databases">
        <title>Aspergillus lentulus strain IFM 54703T.</title>
        <authorList>
            <person name="Kusuya Y."/>
            <person name="Sakai K."/>
            <person name="Kamei K."/>
            <person name="Takahashi H."/>
            <person name="Yaguchi T."/>
        </authorList>
    </citation>
    <scope>NUCLEOTIDE SEQUENCE [LARGE SCALE GENOMIC DNA]</scope>
    <source>
        <strain evidence="3 4">IFM 54703</strain>
    </source>
</reference>
<dbReference type="PANTHER" id="PTHR37981">
    <property type="entry name" value="LIPASE 2"/>
    <property type="match status" value="1"/>
</dbReference>
<dbReference type="GO" id="GO:0051118">
    <property type="term" value="F:glucan endo-1,3-alpha-glucosidase activity"/>
    <property type="evidence" value="ECO:0007669"/>
    <property type="project" value="InterPro"/>
</dbReference>
<dbReference type="Gene3D" id="3.40.50.1110">
    <property type="entry name" value="SGNH hydrolase"/>
    <property type="match status" value="1"/>
</dbReference>
<dbReference type="InterPro" id="IPR005197">
    <property type="entry name" value="Glyco_hydro_71"/>
</dbReference>
<gene>
    <name evidence="3" type="ORF">ALT_6053</name>
</gene>
<dbReference type="Pfam" id="PF13472">
    <property type="entry name" value="Lipase_GDSL_2"/>
    <property type="match status" value="1"/>
</dbReference>
<dbReference type="CDD" id="cd01823">
    <property type="entry name" value="SEST_like"/>
    <property type="match status" value="1"/>
</dbReference>
<evidence type="ECO:0000259" key="2">
    <source>
        <dbReference type="Pfam" id="PF13472"/>
    </source>
</evidence>
<dbReference type="Pfam" id="PF03659">
    <property type="entry name" value="Glyco_hydro_71"/>
    <property type="match status" value="1"/>
</dbReference>
<evidence type="ECO:0000256" key="1">
    <source>
        <dbReference type="SAM" id="SignalP"/>
    </source>
</evidence>
<dbReference type="Gene3D" id="3.20.20.80">
    <property type="entry name" value="Glycosidases"/>
    <property type="match status" value="1"/>
</dbReference>
<keyword evidence="1" id="KW-0732">Signal</keyword>
<dbReference type="GO" id="GO:0006629">
    <property type="term" value="P:lipid metabolic process"/>
    <property type="evidence" value="ECO:0007669"/>
    <property type="project" value="TreeGrafter"/>
</dbReference>
<dbReference type="InterPro" id="IPR013830">
    <property type="entry name" value="SGNH_hydro"/>
</dbReference>
<dbReference type="SUPFAM" id="SSF52266">
    <property type="entry name" value="SGNH hydrolase"/>
    <property type="match status" value="1"/>
</dbReference>
<dbReference type="CDD" id="cd11577">
    <property type="entry name" value="GH71"/>
    <property type="match status" value="1"/>
</dbReference>
<sequence>MLFLFLLIYLLGLGQVQAKAVFAHFMVGNTASFGVADWIRNMNLAMEAHIDAFALNIAAGWVDNDAQIANAFTAANSLGFKLFFSFDYAGNGPWAESNVYNLIRTYGSNAAYYHYNGAPFVSTFEGTDNANDWITIKAETGCFFMPDWSSRGAEVALKLGGGVADGLFSWAAWAWGSWNMTTYVDASYNQTLNGKPYMMPVSPWFFTNLPGYKKNWLWRSDDLWYDRWQQVWYFQPEFVEIISWNDFGESHYIGPLDDTQYSAFKIGNAPYNYVENMPHDGWRQLLPYVIDTYRNGHATFDTEVLVTWYRPTLASACGDGGTTANTASQLQIEYRPVDIVDDRIFISALLSEPAYLTINYGVGEYGVDWDYTPEGGVGIYHASMALNGQTGSATIQLLRDSGVFISYNPSQGISTTCTNDITNWNVWVGSATYTLTSTIPPPLSLSKQVCVQGWGVGNFEGLCEFTCRYGYCPVGACVCTNMGRQLTLPKATGVVGYPANGDANYAGLCSFACNYGYCPSSACSTTKVPPYIPTTSPFNPPACTGGHGDGGFAGLCSFACNYGYCPIHICTCTSTGALVESPPTTDVVGSSIIGPDNGLCAWACSHGYCPSGACSSGSTGSSGSLVPTGWVSFGDSFSAGPGAGHYLDSITSGCLRSNNSYPMQLNKKLQGLVPNNYDFQFLACSGSLTNDKKMAHQLESWNNVTSNFATITIGGNDAGFSKVLIQCILQPPFYGKGGHWWSGETFDCDGEISNAQAVIADKDFTGHLSSLYQQILDIPPADHQFALYVAGYSQFFDTTNKADCGTLGLLWYKPPLTLDLRQKINSLTLQVNEKIQQAIANVTLRSHRSITYVDWDPRMDGHRFCTPGYSDEPITNKYEAAHEYFFPSYDTEDNYEGEEDQWPPSSSTTYPVDSQTYSFSIDPKTCANNLDNPGDIFDPDELSNIWCTWAIESATNASFAAAIEAYMTPQSASSANGNITVAWTGDEMVVTFSGSASLGSTAQIFHPKSLGHAFMAEGFLAAIKSNH</sequence>
<dbReference type="PANTHER" id="PTHR37981:SF1">
    <property type="entry name" value="SGNH HYDROLASE-TYPE ESTERASE DOMAIN-CONTAINING PROTEIN"/>
    <property type="match status" value="1"/>
</dbReference>
<feature type="signal peptide" evidence="1">
    <location>
        <begin position="1"/>
        <end position="18"/>
    </location>
</feature>
<dbReference type="InterPro" id="IPR037460">
    <property type="entry name" value="SEST-like"/>
</dbReference>
<accession>A0AAN4PLP5</accession>
<dbReference type="InterPro" id="IPR036514">
    <property type="entry name" value="SGNH_hydro_sf"/>
</dbReference>
<proteinExistence type="predicted"/>